<reference evidence="1" key="1">
    <citation type="submission" date="2021-06" db="EMBL/GenBank/DDBJ databases">
        <title>Comparative genomics, transcriptomics and evolutionary studies reveal genomic signatures of adaptation to plant cell wall in hemibiotrophic fungi.</title>
        <authorList>
            <consortium name="DOE Joint Genome Institute"/>
            <person name="Baroncelli R."/>
            <person name="Diaz J.F."/>
            <person name="Benocci T."/>
            <person name="Peng M."/>
            <person name="Battaglia E."/>
            <person name="Haridas S."/>
            <person name="Andreopoulos W."/>
            <person name="Labutti K."/>
            <person name="Pangilinan J."/>
            <person name="Floch G.L."/>
            <person name="Makela M.R."/>
            <person name="Henrissat B."/>
            <person name="Grigoriev I.V."/>
            <person name="Crouch J.A."/>
            <person name="De Vries R.P."/>
            <person name="Sukno S.A."/>
            <person name="Thon M.R."/>
        </authorList>
    </citation>
    <scope>NUCLEOTIDE SEQUENCE</scope>
    <source>
        <strain evidence="1">MAFF235873</strain>
    </source>
</reference>
<evidence type="ECO:0000313" key="2">
    <source>
        <dbReference type="Proteomes" id="UP001232148"/>
    </source>
</evidence>
<organism evidence="1 2">
    <name type="scientific">Colletotrichum zoysiae</name>
    <dbReference type="NCBI Taxonomy" id="1216348"/>
    <lineage>
        <taxon>Eukaryota</taxon>
        <taxon>Fungi</taxon>
        <taxon>Dikarya</taxon>
        <taxon>Ascomycota</taxon>
        <taxon>Pezizomycotina</taxon>
        <taxon>Sordariomycetes</taxon>
        <taxon>Hypocreomycetidae</taxon>
        <taxon>Glomerellales</taxon>
        <taxon>Glomerellaceae</taxon>
        <taxon>Colletotrichum</taxon>
        <taxon>Colletotrichum graminicola species complex</taxon>
    </lineage>
</organism>
<dbReference type="EMBL" id="MU842899">
    <property type="protein sequence ID" value="KAK2027232.1"/>
    <property type="molecule type" value="Genomic_DNA"/>
</dbReference>
<gene>
    <name evidence="1" type="ORF">LX32DRAFT_641138</name>
</gene>
<name>A0AAD9HFW6_9PEZI</name>
<keyword evidence="2" id="KW-1185">Reference proteome</keyword>
<protein>
    <submittedName>
        <fullName evidence="1">Uncharacterized protein</fullName>
    </submittedName>
</protein>
<accession>A0AAD9HFW6</accession>
<proteinExistence type="predicted"/>
<evidence type="ECO:0000313" key="1">
    <source>
        <dbReference type="EMBL" id="KAK2027232.1"/>
    </source>
</evidence>
<dbReference type="Proteomes" id="UP001232148">
    <property type="component" value="Unassembled WGS sequence"/>
</dbReference>
<comment type="caution">
    <text evidence="1">The sequence shown here is derived from an EMBL/GenBank/DDBJ whole genome shotgun (WGS) entry which is preliminary data.</text>
</comment>
<sequence>MASLADFLACGLATQSGNQCGLVRRYGAGLLGRTQRRAAPRKHSVFNPSMPICTSPSSSLVIPALQVCAIHRLARSPHTTRDRSHGGEGRHRHCKAWDQVDHLVNLRAGLTADVRML</sequence>
<dbReference type="AlphaFoldDB" id="A0AAD9HFW6"/>